<dbReference type="InterPro" id="IPR041614">
    <property type="entry name" value="DprA_WH"/>
</dbReference>
<dbReference type="GO" id="GO:0009294">
    <property type="term" value="P:DNA-mediated transformation"/>
    <property type="evidence" value="ECO:0007669"/>
    <property type="project" value="InterPro"/>
</dbReference>
<dbReference type="EMBL" id="PCVN01000030">
    <property type="protein sequence ID" value="PIQ74623.1"/>
    <property type="molecule type" value="Genomic_DNA"/>
</dbReference>
<dbReference type="SUPFAM" id="SSF47781">
    <property type="entry name" value="RuvA domain 2-like"/>
    <property type="match status" value="1"/>
</dbReference>
<dbReference type="AlphaFoldDB" id="A0A2H0KR37"/>
<feature type="domain" description="DprA winged helix" evidence="3">
    <location>
        <begin position="307"/>
        <end position="359"/>
    </location>
</feature>
<feature type="domain" description="Smf/DprA SLOG" evidence="2">
    <location>
        <begin position="82"/>
        <end position="292"/>
    </location>
</feature>
<organism evidence="4 5">
    <name type="scientific">Candidatus Portnoybacteria bacterium CG11_big_fil_rev_8_21_14_0_20_44_10</name>
    <dbReference type="NCBI Taxonomy" id="1974818"/>
    <lineage>
        <taxon>Bacteria</taxon>
        <taxon>Candidatus Portnoyibacteriota</taxon>
    </lineage>
</organism>
<protein>
    <submittedName>
        <fullName evidence="4">DNA-protecting protein DprA</fullName>
    </submittedName>
</protein>
<comment type="similarity">
    <text evidence="1">Belongs to the DprA/Smf family.</text>
</comment>
<dbReference type="PANTHER" id="PTHR43022">
    <property type="entry name" value="PROTEIN SMF"/>
    <property type="match status" value="1"/>
</dbReference>
<proteinExistence type="inferred from homology"/>
<reference evidence="4 5" key="1">
    <citation type="submission" date="2017-09" db="EMBL/GenBank/DDBJ databases">
        <title>Depth-based differentiation of microbial function through sediment-hosted aquifers and enrichment of novel symbionts in the deep terrestrial subsurface.</title>
        <authorList>
            <person name="Probst A.J."/>
            <person name="Ladd B."/>
            <person name="Jarett J.K."/>
            <person name="Geller-Mcgrath D.E."/>
            <person name="Sieber C.M."/>
            <person name="Emerson J.B."/>
            <person name="Anantharaman K."/>
            <person name="Thomas B.C."/>
            <person name="Malmstrom R."/>
            <person name="Stieglmeier M."/>
            <person name="Klingl A."/>
            <person name="Woyke T."/>
            <person name="Ryan C.M."/>
            <person name="Banfield J.F."/>
        </authorList>
    </citation>
    <scope>NUCLEOTIDE SEQUENCE [LARGE SCALE GENOMIC DNA]</scope>
    <source>
        <strain evidence="4">CG11_big_fil_rev_8_21_14_0_20_44_10</strain>
    </source>
</reference>
<dbReference type="Pfam" id="PF17782">
    <property type="entry name" value="WHD_DprA"/>
    <property type="match status" value="1"/>
</dbReference>
<dbReference type="NCBIfam" id="TIGR00732">
    <property type="entry name" value="dprA"/>
    <property type="match status" value="1"/>
</dbReference>
<dbReference type="InterPro" id="IPR010994">
    <property type="entry name" value="RuvA_2-like"/>
</dbReference>
<comment type="caution">
    <text evidence="4">The sequence shown here is derived from an EMBL/GenBank/DDBJ whole genome shotgun (WGS) entry which is preliminary data.</text>
</comment>
<dbReference type="PANTHER" id="PTHR43022:SF1">
    <property type="entry name" value="PROTEIN SMF"/>
    <property type="match status" value="1"/>
</dbReference>
<gene>
    <name evidence="4" type="primary">dprA</name>
    <name evidence="4" type="ORF">COV85_01090</name>
</gene>
<dbReference type="Gene3D" id="3.40.50.450">
    <property type="match status" value="1"/>
</dbReference>
<name>A0A2H0KR37_9BACT</name>
<accession>A0A2H0KR37</accession>
<dbReference type="SUPFAM" id="SSF102405">
    <property type="entry name" value="MCP/YpsA-like"/>
    <property type="match status" value="1"/>
</dbReference>
<evidence type="ECO:0000256" key="1">
    <source>
        <dbReference type="ARBA" id="ARBA00006525"/>
    </source>
</evidence>
<dbReference type="InterPro" id="IPR003488">
    <property type="entry name" value="DprA"/>
</dbReference>
<dbReference type="InterPro" id="IPR036388">
    <property type="entry name" value="WH-like_DNA-bd_sf"/>
</dbReference>
<dbReference type="Proteomes" id="UP000231550">
    <property type="component" value="Unassembled WGS sequence"/>
</dbReference>
<dbReference type="InterPro" id="IPR057666">
    <property type="entry name" value="DrpA_SLOG"/>
</dbReference>
<dbReference type="Gene3D" id="1.10.10.10">
    <property type="entry name" value="Winged helix-like DNA-binding domain superfamily/Winged helix DNA-binding domain"/>
    <property type="match status" value="1"/>
</dbReference>
<evidence type="ECO:0000259" key="2">
    <source>
        <dbReference type="Pfam" id="PF02481"/>
    </source>
</evidence>
<sequence>MTTSSSELKYYNAFNLFPEIGAVRFKKLLAYFDSLENAWQASESDFRNAGLDEKIAQKICAERKNIDPGKEFEKLEKEKIALITAEDETYPKLLKEIYDPPAVLYIKGTFKPPDDFSLAVIGTRKPTPYGTQAASNLTRDLSSTGLTIVSGLALGIDTLAHKACLEARGRTIAVIGSGLDRNSIYPSSNRRLFDMIAENGAVISEYPIGTAAMPYHFPARNRIISGLSLGVLVIEATEKSGTSLTANHALSQNRQVFAIPGPIYSPSSVGPNNLIKIGAKLVCNIQDVLEELNLVSLTEQIEAKEIIPDTEEEALILKLLSHEPLHIDKIVIETKLDTATVSSTLTLMEMKGKAKNLGGMQYVIVR</sequence>
<evidence type="ECO:0000259" key="3">
    <source>
        <dbReference type="Pfam" id="PF17782"/>
    </source>
</evidence>
<evidence type="ECO:0000313" key="5">
    <source>
        <dbReference type="Proteomes" id="UP000231550"/>
    </source>
</evidence>
<dbReference type="Pfam" id="PF02481">
    <property type="entry name" value="DNA_processg_A"/>
    <property type="match status" value="1"/>
</dbReference>
<evidence type="ECO:0000313" key="4">
    <source>
        <dbReference type="EMBL" id="PIQ74623.1"/>
    </source>
</evidence>